<dbReference type="EMBL" id="CM016560">
    <property type="protein sequence ID" value="TKV96972.1"/>
    <property type="molecule type" value="Genomic_DNA"/>
</dbReference>
<feature type="compositionally biased region" description="Basic and acidic residues" evidence="1">
    <location>
        <begin position="240"/>
        <end position="257"/>
    </location>
</feature>
<dbReference type="Gramene" id="TKV96972">
    <property type="protein sequence ID" value="TKV96972"/>
    <property type="gene ID" value="SEVIR_9G465501v2"/>
</dbReference>
<protein>
    <submittedName>
        <fullName evidence="2">Uncharacterized protein</fullName>
    </submittedName>
</protein>
<proteinExistence type="predicted"/>
<accession>A0A4U6T9I0</accession>
<feature type="compositionally biased region" description="Basic residues" evidence="1">
    <location>
        <begin position="153"/>
        <end position="162"/>
    </location>
</feature>
<evidence type="ECO:0000256" key="1">
    <source>
        <dbReference type="SAM" id="MobiDB-lite"/>
    </source>
</evidence>
<organism evidence="2 3">
    <name type="scientific">Setaria viridis</name>
    <name type="common">Green bristlegrass</name>
    <name type="synonym">Setaria italica subsp. viridis</name>
    <dbReference type="NCBI Taxonomy" id="4556"/>
    <lineage>
        <taxon>Eukaryota</taxon>
        <taxon>Viridiplantae</taxon>
        <taxon>Streptophyta</taxon>
        <taxon>Embryophyta</taxon>
        <taxon>Tracheophyta</taxon>
        <taxon>Spermatophyta</taxon>
        <taxon>Magnoliopsida</taxon>
        <taxon>Liliopsida</taxon>
        <taxon>Poales</taxon>
        <taxon>Poaceae</taxon>
        <taxon>PACMAD clade</taxon>
        <taxon>Panicoideae</taxon>
        <taxon>Panicodae</taxon>
        <taxon>Paniceae</taxon>
        <taxon>Cenchrinae</taxon>
        <taxon>Setaria</taxon>
    </lineage>
</organism>
<evidence type="ECO:0000313" key="2">
    <source>
        <dbReference type="EMBL" id="TKV96972.1"/>
    </source>
</evidence>
<gene>
    <name evidence="2" type="ORF">SEVIR_9G465501v2</name>
</gene>
<name>A0A4U6T9I0_SETVI</name>
<feature type="region of interest" description="Disordered" evidence="1">
    <location>
        <begin position="36"/>
        <end position="55"/>
    </location>
</feature>
<feature type="region of interest" description="Disordered" evidence="1">
    <location>
        <begin position="110"/>
        <end position="162"/>
    </location>
</feature>
<sequence>MHIGMRYRFGEQHRIGFVGRQSNSTLRVDGCCRAAEKRSRSRSIPPRPLSPSSQVRLGLTLPPVINSPGIPHAPTRLPSSTALFLLTHPPQPEQQRSAPSIHGVLRRREVEVLQEEPEQRQPARPGGRGRRRGPFPEAVVQHEGRRPGDRPARERRRRRGGGRVRCAAAFVLEPVRGAGQGAAGALLHHAPLRHHARLLEGLLVAANGGSPAGRRRSSIPAPPPSPPPPPPPPAVSPPRSESHGGRIKARDAGKEAD</sequence>
<dbReference type="Proteomes" id="UP000298652">
    <property type="component" value="Chromosome 9"/>
</dbReference>
<feature type="compositionally biased region" description="Basic and acidic residues" evidence="1">
    <location>
        <begin position="140"/>
        <end position="152"/>
    </location>
</feature>
<feature type="compositionally biased region" description="Basic and acidic residues" evidence="1">
    <location>
        <begin position="110"/>
        <end position="121"/>
    </location>
</feature>
<feature type="compositionally biased region" description="Pro residues" evidence="1">
    <location>
        <begin position="220"/>
        <end position="236"/>
    </location>
</feature>
<dbReference type="AlphaFoldDB" id="A0A4U6T9I0"/>
<feature type="region of interest" description="Disordered" evidence="1">
    <location>
        <begin position="209"/>
        <end position="257"/>
    </location>
</feature>
<reference evidence="2" key="1">
    <citation type="submission" date="2019-03" db="EMBL/GenBank/DDBJ databases">
        <title>WGS assembly of Setaria viridis.</title>
        <authorList>
            <person name="Huang P."/>
            <person name="Jenkins J."/>
            <person name="Grimwood J."/>
            <person name="Barry K."/>
            <person name="Healey A."/>
            <person name="Mamidi S."/>
            <person name="Sreedasyam A."/>
            <person name="Shu S."/>
            <person name="Feldman M."/>
            <person name="Wu J."/>
            <person name="Yu Y."/>
            <person name="Chen C."/>
            <person name="Johnson J."/>
            <person name="Rokhsar D."/>
            <person name="Baxter I."/>
            <person name="Schmutz J."/>
            <person name="Brutnell T."/>
            <person name="Kellogg E."/>
        </authorList>
    </citation>
    <scope>NUCLEOTIDE SEQUENCE [LARGE SCALE GENOMIC DNA]</scope>
</reference>
<keyword evidence="3" id="KW-1185">Reference proteome</keyword>
<evidence type="ECO:0000313" key="3">
    <source>
        <dbReference type="Proteomes" id="UP000298652"/>
    </source>
</evidence>